<dbReference type="Pfam" id="PF00665">
    <property type="entry name" value="rve"/>
    <property type="match status" value="1"/>
</dbReference>
<organism evidence="6">
    <name type="scientific">Fagus sylvatica</name>
    <name type="common">Beechnut</name>
    <dbReference type="NCBI Taxonomy" id="28930"/>
    <lineage>
        <taxon>Eukaryota</taxon>
        <taxon>Viridiplantae</taxon>
        <taxon>Streptophyta</taxon>
        <taxon>Embryophyta</taxon>
        <taxon>Tracheophyta</taxon>
        <taxon>Spermatophyta</taxon>
        <taxon>Magnoliopsida</taxon>
        <taxon>eudicotyledons</taxon>
        <taxon>Gunneridae</taxon>
        <taxon>Pentapetalae</taxon>
        <taxon>rosids</taxon>
        <taxon>fabids</taxon>
        <taxon>Fagales</taxon>
        <taxon>Fagaceae</taxon>
        <taxon>Fagus</taxon>
    </lineage>
</organism>
<keyword evidence="1" id="KW-0645">Protease</keyword>
<dbReference type="CDD" id="cd09272">
    <property type="entry name" value="RNase_HI_RT_Ty1"/>
    <property type="match status" value="1"/>
</dbReference>
<gene>
    <name evidence="6" type="ORF">FSB_LOCUS18717</name>
</gene>
<dbReference type="Pfam" id="PF22936">
    <property type="entry name" value="Pol_BBD"/>
    <property type="match status" value="1"/>
</dbReference>
<evidence type="ECO:0000313" key="6">
    <source>
        <dbReference type="EMBL" id="SPC90835.1"/>
    </source>
</evidence>
<dbReference type="InterPro" id="IPR054722">
    <property type="entry name" value="PolX-like_BBD"/>
</dbReference>
<protein>
    <recommendedName>
        <fullName evidence="7">Integrase catalytic domain-containing protein</fullName>
    </recommendedName>
</protein>
<dbReference type="GO" id="GO:0015074">
    <property type="term" value="P:DNA integration"/>
    <property type="evidence" value="ECO:0007669"/>
    <property type="project" value="InterPro"/>
</dbReference>
<evidence type="ECO:0000259" key="4">
    <source>
        <dbReference type="PROSITE" id="PS50158"/>
    </source>
</evidence>
<feature type="domain" description="CCHC-type" evidence="4">
    <location>
        <begin position="329"/>
        <end position="342"/>
    </location>
</feature>
<keyword evidence="2" id="KW-0479">Metal-binding</keyword>
<dbReference type="InterPro" id="IPR013103">
    <property type="entry name" value="RVT_2"/>
</dbReference>
<evidence type="ECO:0000256" key="2">
    <source>
        <dbReference type="PROSITE-ProRule" id="PRU00047"/>
    </source>
</evidence>
<feature type="compositionally biased region" description="Polar residues" evidence="3">
    <location>
        <begin position="286"/>
        <end position="320"/>
    </location>
</feature>
<dbReference type="SUPFAM" id="SSF53098">
    <property type="entry name" value="Ribonuclease H-like"/>
    <property type="match status" value="1"/>
</dbReference>
<dbReference type="PROSITE" id="PS50994">
    <property type="entry name" value="INTEGRASE"/>
    <property type="match status" value="1"/>
</dbReference>
<dbReference type="InterPro" id="IPR025724">
    <property type="entry name" value="GAG-pre-integrase_dom"/>
</dbReference>
<feature type="compositionally biased region" description="Polar residues" evidence="3">
    <location>
        <begin position="244"/>
        <end position="260"/>
    </location>
</feature>
<reference evidence="6" key="1">
    <citation type="submission" date="2018-02" db="EMBL/GenBank/DDBJ databases">
        <authorList>
            <person name="Cohen D.B."/>
            <person name="Kent A.D."/>
        </authorList>
    </citation>
    <scope>NUCLEOTIDE SEQUENCE</scope>
</reference>
<dbReference type="Gene3D" id="3.30.420.10">
    <property type="entry name" value="Ribonuclease H-like superfamily/Ribonuclease H"/>
    <property type="match status" value="1"/>
</dbReference>
<dbReference type="GO" id="GO:0004190">
    <property type="term" value="F:aspartic-type endopeptidase activity"/>
    <property type="evidence" value="ECO:0007669"/>
    <property type="project" value="UniProtKB-KW"/>
</dbReference>
<evidence type="ECO:0000256" key="1">
    <source>
        <dbReference type="ARBA" id="ARBA00022750"/>
    </source>
</evidence>
<dbReference type="SUPFAM" id="SSF56672">
    <property type="entry name" value="DNA/RNA polymerases"/>
    <property type="match status" value="1"/>
</dbReference>
<accession>A0A2N9FUJ5</accession>
<evidence type="ECO:0008006" key="7">
    <source>
        <dbReference type="Google" id="ProtNLM"/>
    </source>
</evidence>
<dbReference type="Pfam" id="PF14223">
    <property type="entry name" value="Retrotran_gag_2"/>
    <property type="match status" value="1"/>
</dbReference>
<keyword evidence="1" id="KW-0064">Aspartyl protease</keyword>
<keyword evidence="2" id="KW-0862">Zinc</keyword>
<dbReference type="GO" id="GO:0003676">
    <property type="term" value="F:nucleic acid binding"/>
    <property type="evidence" value="ECO:0007669"/>
    <property type="project" value="InterPro"/>
</dbReference>
<dbReference type="GO" id="GO:0008270">
    <property type="term" value="F:zinc ion binding"/>
    <property type="evidence" value="ECO:0007669"/>
    <property type="project" value="UniProtKB-KW"/>
</dbReference>
<dbReference type="InterPro" id="IPR001584">
    <property type="entry name" value="Integrase_cat-core"/>
</dbReference>
<keyword evidence="2" id="KW-0863">Zinc-finger</keyword>
<keyword evidence="1" id="KW-0378">Hydrolase</keyword>
<dbReference type="InterPro" id="IPR036397">
    <property type="entry name" value="RNaseH_sf"/>
</dbReference>
<dbReference type="Pfam" id="PF07727">
    <property type="entry name" value="RVT_2"/>
    <property type="match status" value="1"/>
</dbReference>
<dbReference type="PANTHER" id="PTHR11439">
    <property type="entry name" value="GAG-POL-RELATED RETROTRANSPOSON"/>
    <property type="match status" value="1"/>
</dbReference>
<feature type="region of interest" description="Disordered" evidence="3">
    <location>
        <begin position="244"/>
        <end position="320"/>
    </location>
</feature>
<feature type="compositionally biased region" description="Low complexity" evidence="3">
    <location>
        <begin position="261"/>
        <end position="285"/>
    </location>
</feature>
<sequence length="1414" mass="156633">MVSEPMAFSHTTSPSMQTSIQAPLLLLSNMSNLMSVKLDNTNFIVWKHQLSSILKAYSMIDFVDGTIQSPSQFLTDAEGNFTTTVNPEFQLWNTRDQALLTLINATLSPSVLLMVVGQNSALSVWKTLEHRFTSTSRSNILNLKIELHNLKKGSDSVSSYLQRVKNTRDKLIAVGTLIDNEEMLHIILKGLPREYGAFCSAIRTRNEPISFEEVMVLLQTEEQSLAESFDSGKDLNSMAMFASATPNNRNTSSQSSFYVHSNQNRGRGRNNNQRGRGGRFSSNNQYPHSNAFTSGNAQFSNNQYPPSTAGNAQFSQNFQGKSEGSRPMCQICGKVGHQALDCYHRMDFAYQGRHPPAKLAAMASTSNASQTQAGETWLTDTGATDHLTSNLGNLTGQTPYQGHDQVAVGNGQSIPINNVGTGQLSTQFYNFRLHNLLHSPKISSNLLSVHKLCKHNNCSCYFDSNKFLIQDLPSGKVLYRGLSENGLYPIHTQPSVPSVSPSSFASSSIQAFLSSRNKWQLWHQRLGHPSDRVLISAIPSLSSCISVNNKHVQHHCKHCLIGKMHKLPFVPSQFQSTHPLELVHSDVWGPAPINSSNGYRFYLLFVDDYSRFSWLYLLKRKSDVLDTFKHFQATVENLLSQKIKVLRTDCGGEYTSNAFNAHCASRGITHHFSCPHTPQQNGIVERKHRHVIESALTLLSNAGLPITHWPYNTHKLQPRSTPCLFLGYPTYSKGYICLDPTTHRVYVSRHVLFNESEFLAHFSLPSQSPPTSVTSTFDSTPWLAILAHTCTPPSIPDSSHSSSVPISSTDPILQSTTPIVQFSGSVPTCAIPTSPPPSPPPNPILESIQSTAAALPILSSSSVPHIPPSSTNTHPMHTRSKNGIFKPKTFHTPITDYTQTEPSTYLTASKFPQWCTAMHEEYSALQRQHTWTLVPPPCGKNIVGCKWVFKLKRNSDGTISRYKARLVAKGFHQQHGIDFAETFSPVVKPPTVRLILALAVTYKWPLRQLDVSNAFLHGILKEEVYMAQPPGYVNPDQPHHVCRLHKSIYGLKQAPRAWFESFTAQLVTLGFHSSSADSSLFIYRNGSIVAFLLLYVDDIVLTGNNATFLSQLVTDLSKVFELKDLGPLSFFLGLQIQRSSTGLTLTQTKYATDLLHKHNMQHCSPCSTPCVPHVRLSATEGTPLTDVHAYRSLVGALHYLTFTRPDLSFAVHQVCQFMNAPTSIHLTAAKRILRYLQGTLDHGLHYTPGPTTLSAFTDADWAGDPNDRRSTSGLLVFLGHNPITWSAKKQLTVSRSSTEAEYRALASASAEVCWLRVLLRDLGIFISAPPILWCDNVSALAIASNPVFHARTKHIEQTASRVVLIHALNDSSPQQLINSSQQQVIAELSTRGVLAHDVESSISQSSQPYNVELA</sequence>
<dbReference type="InterPro" id="IPR001878">
    <property type="entry name" value="Znf_CCHC"/>
</dbReference>
<dbReference type="InterPro" id="IPR057670">
    <property type="entry name" value="SH3_retrovirus"/>
</dbReference>
<dbReference type="PANTHER" id="PTHR11439:SF455">
    <property type="entry name" value="RLK (RECEPTOR-LIKE PROTEIN KINASE) 8, PUTATIVE-RELATED"/>
    <property type="match status" value="1"/>
</dbReference>
<dbReference type="InterPro" id="IPR012337">
    <property type="entry name" value="RNaseH-like_sf"/>
</dbReference>
<dbReference type="Pfam" id="PF13976">
    <property type="entry name" value="gag_pre-integrs"/>
    <property type="match status" value="1"/>
</dbReference>
<dbReference type="PROSITE" id="PS50158">
    <property type="entry name" value="ZF_CCHC"/>
    <property type="match status" value="1"/>
</dbReference>
<dbReference type="InterPro" id="IPR043502">
    <property type="entry name" value="DNA/RNA_pol_sf"/>
</dbReference>
<dbReference type="Pfam" id="PF25597">
    <property type="entry name" value="SH3_retrovirus"/>
    <property type="match status" value="1"/>
</dbReference>
<evidence type="ECO:0000256" key="3">
    <source>
        <dbReference type="SAM" id="MobiDB-lite"/>
    </source>
</evidence>
<evidence type="ECO:0000259" key="5">
    <source>
        <dbReference type="PROSITE" id="PS50994"/>
    </source>
</evidence>
<proteinExistence type="predicted"/>
<name>A0A2N9FUJ5_FAGSY</name>
<dbReference type="EMBL" id="OIVN01001181">
    <property type="protein sequence ID" value="SPC90835.1"/>
    <property type="molecule type" value="Genomic_DNA"/>
</dbReference>
<feature type="domain" description="Integrase catalytic" evidence="5">
    <location>
        <begin position="575"/>
        <end position="693"/>
    </location>
</feature>